<evidence type="ECO:0000313" key="2">
    <source>
        <dbReference type="Proteomes" id="UP000504606"/>
    </source>
</evidence>
<dbReference type="KEGG" id="foc:127749404"/>
<evidence type="ECO:0000256" key="1">
    <source>
        <dbReference type="SAM" id="Phobius"/>
    </source>
</evidence>
<feature type="transmembrane region" description="Helical" evidence="1">
    <location>
        <begin position="62"/>
        <end position="80"/>
    </location>
</feature>
<keyword evidence="1" id="KW-0812">Transmembrane</keyword>
<dbReference type="AlphaFoldDB" id="A0A9C6WXU1"/>
<keyword evidence="1" id="KW-0472">Membrane</keyword>
<proteinExistence type="predicted"/>
<name>A0A9C6WXU1_FRAOC</name>
<protein>
    <submittedName>
        <fullName evidence="3">Uncharacterized protein LOC127749404</fullName>
    </submittedName>
</protein>
<dbReference type="GeneID" id="127749404"/>
<gene>
    <name evidence="3" type="primary">LOC127749404</name>
</gene>
<keyword evidence="2" id="KW-1185">Reference proteome</keyword>
<organism evidence="2 3">
    <name type="scientific">Frankliniella occidentalis</name>
    <name type="common">Western flower thrips</name>
    <name type="synonym">Euthrips occidentalis</name>
    <dbReference type="NCBI Taxonomy" id="133901"/>
    <lineage>
        <taxon>Eukaryota</taxon>
        <taxon>Metazoa</taxon>
        <taxon>Ecdysozoa</taxon>
        <taxon>Arthropoda</taxon>
        <taxon>Hexapoda</taxon>
        <taxon>Insecta</taxon>
        <taxon>Pterygota</taxon>
        <taxon>Neoptera</taxon>
        <taxon>Paraneoptera</taxon>
        <taxon>Thysanoptera</taxon>
        <taxon>Terebrantia</taxon>
        <taxon>Thripoidea</taxon>
        <taxon>Thripidae</taxon>
        <taxon>Frankliniella</taxon>
    </lineage>
</organism>
<dbReference type="RefSeq" id="XP_052123379.1">
    <property type="nucleotide sequence ID" value="XM_052267419.1"/>
</dbReference>
<reference evidence="3" key="1">
    <citation type="submission" date="2025-08" db="UniProtKB">
        <authorList>
            <consortium name="RefSeq"/>
        </authorList>
    </citation>
    <scope>IDENTIFICATION</scope>
    <source>
        <tissue evidence="3">Whole organism</tissue>
    </source>
</reference>
<accession>A0A9C6WXU1</accession>
<evidence type="ECO:0000313" key="3">
    <source>
        <dbReference type="RefSeq" id="XP_052123379.1"/>
    </source>
</evidence>
<feature type="transmembrane region" description="Helical" evidence="1">
    <location>
        <begin position="29"/>
        <end position="56"/>
    </location>
</feature>
<sequence length="150" mass="15859">MARRQGNAIFNRIARLHISVLATCRDVNLAFGLLLPSYLLVSVLMSLLSTVSIILADGTPDFFALSCFSYLFIFFVPMCLAGQRLEDTGECVAQGTYRSVFKRLGVKGEAPREDVAGGAEPAEAGPAMGVVHQPQHEAETAEVAGGAGGA</sequence>
<keyword evidence="1" id="KW-1133">Transmembrane helix</keyword>
<dbReference type="Proteomes" id="UP000504606">
    <property type="component" value="Unplaced"/>
</dbReference>